<keyword evidence="6" id="KW-1185">Reference proteome</keyword>
<keyword evidence="2 5" id="KW-0378">Hydrolase</keyword>
<gene>
    <name evidence="5" type="ORF">RT717_08125</name>
</gene>
<dbReference type="PANTHER" id="PTHR43817">
    <property type="entry name" value="GLYCOSYL HYDROLASE"/>
    <property type="match status" value="1"/>
</dbReference>
<protein>
    <submittedName>
        <fullName evidence="5">Glycosyl hydrolase</fullName>
    </submittedName>
</protein>
<dbReference type="Proteomes" id="UP001302349">
    <property type="component" value="Chromosome"/>
</dbReference>
<evidence type="ECO:0000256" key="2">
    <source>
        <dbReference type="ARBA" id="ARBA00022801"/>
    </source>
</evidence>
<evidence type="ECO:0000256" key="3">
    <source>
        <dbReference type="SAM" id="SignalP"/>
    </source>
</evidence>
<dbReference type="Pfam" id="PF22666">
    <property type="entry name" value="Glyco_hydro_2_N2"/>
    <property type="match status" value="1"/>
</dbReference>
<name>A0ABZ0IY57_9BACT</name>
<dbReference type="InterPro" id="IPR054593">
    <property type="entry name" value="Beta-mannosidase-like_N2"/>
</dbReference>
<organism evidence="5 6">
    <name type="scientific">Imperialibacter roseus</name>
    <dbReference type="NCBI Taxonomy" id="1324217"/>
    <lineage>
        <taxon>Bacteria</taxon>
        <taxon>Pseudomonadati</taxon>
        <taxon>Bacteroidota</taxon>
        <taxon>Cytophagia</taxon>
        <taxon>Cytophagales</taxon>
        <taxon>Flammeovirgaceae</taxon>
        <taxon>Imperialibacter</taxon>
    </lineage>
</organism>
<dbReference type="PANTHER" id="PTHR43817:SF1">
    <property type="entry name" value="HYDROLASE, FAMILY 43, PUTATIVE (AFU_ORTHOLOGUE AFUA_3G01660)-RELATED"/>
    <property type="match status" value="1"/>
</dbReference>
<feature type="domain" description="Beta-mannosidase-like galactose-binding" evidence="4">
    <location>
        <begin position="845"/>
        <end position="919"/>
    </location>
</feature>
<dbReference type="InterPro" id="IPR008979">
    <property type="entry name" value="Galactose-bd-like_sf"/>
</dbReference>
<dbReference type="Pfam" id="PF17132">
    <property type="entry name" value="Glyco_hydro_106"/>
    <property type="match status" value="2"/>
</dbReference>
<evidence type="ECO:0000259" key="4">
    <source>
        <dbReference type="Pfam" id="PF22666"/>
    </source>
</evidence>
<dbReference type="EMBL" id="CP136051">
    <property type="protein sequence ID" value="WOK08601.1"/>
    <property type="molecule type" value="Genomic_DNA"/>
</dbReference>
<dbReference type="SUPFAM" id="SSF49785">
    <property type="entry name" value="Galactose-binding domain-like"/>
    <property type="match status" value="1"/>
</dbReference>
<feature type="signal peptide" evidence="3">
    <location>
        <begin position="1"/>
        <end position="24"/>
    </location>
</feature>
<accession>A0ABZ0IY57</accession>
<dbReference type="RefSeq" id="WP_317491236.1">
    <property type="nucleotide sequence ID" value="NZ_CP136051.1"/>
</dbReference>
<evidence type="ECO:0000313" key="5">
    <source>
        <dbReference type="EMBL" id="WOK08601.1"/>
    </source>
</evidence>
<sequence>MKTLFSVLIAFGALICFSFDQAIAQNAPSYDQLKEGFRSPPPGARPKVYFWWLNGNVDTVRVKEEIAAMDRGGISGFDIFEIGVRETDDMVAAGPAFLSDESLKSIRVALLEAKKHNMDVGLNLASSWNAGGSWTTPENSAKSIYFSSLDVKGKSGGTVKLPFPEVPAKDTRGRAKAIEFQKNGRPVFYTEVAVVGIPMENGQPVWDPAKFVDLTSKFDTKSDKLTWDLSGDWLVHRYICSNSGEQLKLPSKNSVGPIIDHFDSQATEAHFLYIIGRIQQAMGDDLSKTALKSLYLASYEATGFVWTTTLPQVFKELNGYEINKYLPVLFNEENFSEEVVSKFKKDRQRTLSELMVTNFYKKAKDISNKYGLKINSESGGPGLPLHNVPVEPLKSLGALDLPRGEYWIHHDRFNEQGIDILRMVKEVSAASHIYGRGIVEEEAFTSFKHWQEGPFDMKPSGDRAFAEGMNRVVVHGFSHNPAGYGYPGIVYHAGTHFNDRRVWFSKVRPFNDYLGRISFVLQETDFFADVLYYYGDAIPNYAGHKNSRFMVAPGYDYEITNTEILLQASVKNGKVVLPTGAAFSVLALEDEGEINPQVLQKIDELVRAGARVTGAKPKKISDIPGRTEAMNATLSKLWGAGSQKVLDQQPVTVLETLGLGPDIDYADRTANTLDYIHYNKAGLDFYFVRNTTDQWVSREIGFRQQGKVPEIWDPVSGSVLPVTIYREDGKYIKLPLSLAPYGSAFVTFKQGKSTAKFEQLNSGGLFPPLLDYTANGILVMEDGLFEATKAGQSTPVTNITKHQPISGAWEVFFSQDWGGPERIIFPELISWTESDIEGIKYYSGDAKYKKTFQYDINASSMKNQRVLLDLGDLSKVGEVWLNGVSLGIAWAKPYRFDVTDVLKPADNVLEIEIANTWSNRITGDALTEGKDYTFTNVEITDIFGLNKIKTPWVEVPLIRSGLLGPVQLITVSPIE</sequence>
<dbReference type="Gene3D" id="2.60.120.260">
    <property type="entry name" value="Galactose-binding domain-like"/>
    <property type="match status" value="1"/>
</dbReference>
<evidence type="ECO:0000313" key="6">
    <source>
        <dbReference type="Proteomes" id="UP001302349"/>
    </source>
</evidence>
<keyword evidence="1 3" id="KW-0732">Signal</keyword>
<reference evidence="5 6" key="1">
    <citation type="journal article" date="2023" name="Microbiol. Resour. Announc.">
        <title>Complete Genome Sequence of Imperialibacter roseus strain P4T.</title>
        <authorList>
            <person name="Tizabi D.R."/>
            <person name="Bachvaroff T."/>
            <person name="Hill R.T."/>
        </authorList>
    </citation>
    <scope>NUCLEOTIDE SEQUENCE [LARGE SCALE GENOMIC DNA]</scope>
    <source>
        <strain evidence="5 6">P4T</strain>
    </source>
</reference>
<dbReference type="NCBIfam" id="NF045579">
    <property type="entry name" value="rhamnoside_JR"/>
    <property type="match status" value="1"/>
</dbReference>
<proteinExistence type="predicted"/>
<evidence type="ECO:0000256" key="1">
    <source>
        <dbReference type="ARBA" id="ARBA00022729"/>
    </source>
</evidence>
<dbReference type="GO" id="GO:0016787">
    <property type="term" value="F:hydrolase activity"/>
    <property type="evidence" value="ECO:0007669"/>
    <property type="project" value="UniProtKB-KW"/>
</dbReference>
<feature type="chain" id="PRO_5046881555" evidence="3">
    <location>
        <begin position="25"/>
        <end position="975"/>
    </location>
</feature>